<reference evidence="7 8" key="1">
    <citation type="submission" date="2016-10" db="EMBL/GenBank/DDBJ databases">
        <authorList>
            <person name="de Groot N.N."/>
        </authorList>
    </citation>
    <scope>NUCLEOTIDE SEQUENCE [LARGE SCALE GENOMIC DNA]</scope>
    <source>
        <strain evidence="7 8">DSM 19981</strain>
    </source>
</reference>
<dbReference type="PANTHER" id="PTHR10996">
    <property type="entry name" value="2-HYDROXYACID DEHYDROGENASE-RELATED"/>
    <property type="match status" value="1"/>
</dbReference>
<dbReference type="InterPro" id="IPR036291">
    <property type="entry name" value="NAD(P)-bd_dom_sf"/>
</dbReference>
<evidence type="ECO:0000313" key="7">
    <source>
        <dbReference type="EMBL" id="SFK80391.1"/>
    </source>
</evidence>
<evidence type="ECO:0000259" key="5">
    <source>
        <dbReference type="Pfam" id="PF00389"/>
    </source>
</evidence>
<dbReference type="AlphaFoldDB" id="A0A1I4CKD0"/>
<dbReference type="PANTHER" id="PTHR10996:SF178">
    <property type="entry name" value="2-HYDROXYACID DEHYDROGENASE YGL185C-RELATED"/>
    <property type="match status" value="1"/>
</dbReference>
<gene>
    <name evidence="7" type="ORF">SAMN02745775_107254</name>
</gene>
<dbReference type="Gene3D" id="3.40.50.720">
    <property type="entry name" value="NAD(P)-binding Rossmann-like Domain"/>
    <property type="match status" value="2"/>
</dbReference>
<dbReference type="Pfam" id="PF02826">
    <property type="entry name" value="2-Hacid_dh_C"/>
    <property type="match status" value="1"/>
</dbReference>
<feature type="domain" description="D-isomer specific 2-hydroxyacid dehydrogenase NAD-binding" evidence="6">
    <location>
        <begin position="110"/>
        <end position="283"/>
    </location>
</feature>
<evidence type="ECO:0000256" key="2">
    <source>
        <dbReference type="ARBA" id="ARBA00023002"/>
    </source>
</evidence>
<dbReference type="SUPFAM" id="SSF51735">
    <property type="entry name" value="NAD(P)-binding Rossmann-fold domains"/>
    <property type="match status" value="1"/>
</dbReference>
<accession>A0A1I4CKD0</accession>
<dbReference type="GO" id="GO:0051287">
    <property type="term" value="F:NAD binding"/>
    <property type="evidence" value="ECO:0007669"/>
    <property type="project" value="InterPro"/>
</dbReference>
<evidence type="ECO:0000256" key="1">
    <source>
        <dbReference type="ARBA" id="ARBA00022857"/>
    </source>
</evidence>
<dbReference type="FunFam" id="3.40.50.720:FF:000213">
    <property type="entry name" value="Putative 2-hydroxyacid dehydrogenase"/>
    <property type="match status" value="1"/>
</dbReference>
<dbReference type="EMBL" id="FOSQ01000007">
    <property type="protein sequence ID" value="SFK80391.1"/>
    <property type="molecule type" value="Genomic_DNA"/>
</dbReference>
<dbReference type="STRING" id="1123062.SAMN02745775_107254"/>
<protein>
    <submittedName>
        <fullName evidence="7">Glyoxylate reductase</fullName>
    </submittedName>
</protein>
<sequence length="309" mass="31474">MPLPGTVLFYDVLPGARMPKLVEAGRLRPIAGPAAVAALSEAERAEVAVLITMANTGCDAAMLALLPNLRQVISLGAGTDKLDFTGMAARGIAVRPVGEALTDDVADLAMGLAIAAGRDLVQADAFARGGTWAAKGRFRPGKTLSGSTMGIAGLGRIGQAIAARAQAARMNVVGLDRPSARGLGFTLFPDMRALAAASDFLVIVLPGGAETRGVVGRAELEALGSDGILVNVGRGPQVDTQALIEALENGTIAAAALDVLDTEPVVPERLAKLQNVILTPHIGGATWGARARAAAIAEAEALKTLGLDQ</sequence>
<dbReference type="Proteomes" id="UP000199473">
    <property type="component" value="Unassembled WGS sequence"/>
</dbReference>
<dbReference type="RefSeq" id="WP_217648763.1">
    <property type="nucleotide sequence ID" value="NZ_FOSQ01000007.1"/>
</dbReference>
<proteinExistence type="inferred from homology"/>
<dbReference type="GO" id="GO:0016618">
    <property type="term" value="F:hydroxypyruvate reductase [NAD(P)H] activity"/>
    <property type="evidence" value="ECO:0007669"/>
    <property type="project" value="TreeGrafter"/>
</dbReference>
<dbReference type="InterPro" id="IPR006139">
    <property type="entry name" value="D-isomer_2_OHA_DH_cat_dom"/>
</dbReference>
<evidence type="ECO:0000256" key="3">
    <source>
        <dbReference type="ARBA" id="ARBA00023027"/>
    </source>
</evidence>
<dbReference type="GO" id="GO:0005829">
    <property type="term" value="C:cytosol"/>
    <property type="evidence" value="ECO:0007669"/>
    <property type="project" value="TreeGrafter"/>
</dbReference>
<name>A0A1I4CKD0_9PROT</name>
<dbReference type="InterPro" id="IPR006140">
    <property type="entry name" value="D-isomer_DH_NAD-bd"/>
</dbReference>
<evidence type="ECO:0000259" key="6">
    <source>
        <dbReference type="Pfam" id="PF02826"/>
    </source>
</evidence>
<dbReference type="SUPFAM" id="SSF52283">
    <property type="entry name" value="Formate/glycerate dehydrogenase catalytic domain-like"/>
    <property type="match status" value="1"/>
</dbReference>
<keyword evidence="1" id="KW-0521">NADP</keyword>
<feature type="domain" description="D-isomer specific 2-hydroxyacid dehydrogenase catalytic" evidence="5">
    <location>
        <begin position="44"/>
        <end position="297"/>
    </location>
</feature>
<comment type="similarity">
    <text evidence="4">Belongs to the D-isomer specific 2-hydroxyacid dehydrogenase family.</text>
</comment>
<keyword evidence="2 4" id="KW-0560">Oxidoreductase</keyword>
<keyword evidence="8" id="KW-1185">Reference proteome</keyword>
<organism evidence="7 8">
    <name type="scientific">Falsiroseomonas stagni DSM 19981</name>
    <dbReference type="NCBI Taxonomy" id="1123062"/>
    <lineage>
        <taxon>Bacteria</taxon>
        <taxon>Pseudomonadati</taxon>
        <taxon>Pseudomonadota</taxon>
        <taxon>Alphaproteobacteria</taxon>
        <taxon>Acetobacterales</taxon>
        <taxon>Roseomonadaceae</taxon>
        <taxon>Falsiroseomonas</taxon>
    </lineage>
</organism>
<dbReference type="Pfam" id="PF00389">
    <property type="entry name" value="2-Hacid_dh"/>
    <property type="match status" value="1"/>
</dbReference>
<keyword evidence="3" id="KW-0520">NAD</keyword>
<dbReference type="GO" id="GO:0030267">
    <property type="term" value="F:glyoxylate reductase (NADPH) activity"/>
    <property type="evidence" value="ECO:0007669"/>
    <property type="project" value="TreeGrafter"/>
</dbReference>
<dbReference type="InterPro" id="IPR050223">
    <property type="entry name" value="D-isomer_2-hydroxyacid_DH"/>
</dbReference>
<evidence type="ECO:0000313" key="8">
    <source>
        <dbReference type="Proteomes" id="UP000199473"/>
    </source>
</evidence>
<evidence type="ECO:0000256" key="4">
    <source>
        <dbReference type="RuleBase" id="RU003719"/>
    </source>
</evidence>